<feature type="transmembrane region" description="Helical" evidence="1">
    <location>
        <begin position="903"/>
        <end position="924"/>
    </location>
</feature>
<evidence type="ECO:0000256" key="1">
    <source>
        <dbReference type="SAM" id="Phobius"/>
    </source>
</evidence>
<dbReference type="Proteomes" id="UP001161422">
    <property type="component" value="Unassembled WGS sequence"/>
</dbReference>
<dbReference type="Gene3D" id="3.30.70.1320">
    <property type="entry name" value="Multidrug efflux transporter AcrB pore domain like"/>
    <property type="match status" value="1"/>
</dbReference>
<organism evidence="2 3">
    <name type="scientific">Paraferrimonas sedimenticola</name>
    <dbReference type="NCBI Taxonomy" id="375674"/>
    <lineage>
        <taxon>Bacteria</taxon>
        <taxon>Pseudomonadati</taxon>
        <taxon>Pseudomonadota</taxon>
        <taxon>Gammaproteobacteria</taxon>
        <taxon>Alteromonadales</taxon>
        <taxon>Ferrimonadaceae</taxon>
        <taxon>Paraferrimonas</taxon>
    </lineage>
</organism>
<dbReference type="EMBL" id="BSNC01000011">
    <property type="protein sequence ID" value="GLP97795.1"/>
    <property type="molecule type" value="Genomic_DNA"/>
</dbReference>
<dbReference type="PANTHER" id="PTHR32063:SF33">
    <property type="entry name" value="RND SUPERFAMILY EFFLUX PUMP PERMEASE COMPONENT"/>
    <property type="match status" value="1"/>
</dbReference>
<feature type="transmembrane region" description="Helical" evidence="1">
    <location>
        <begin position="535"/>
        <end position="557"/>
    </location>
</feature>
<protein>
    <submittedName>
        <fullName evidence="2">Acriflavin resistance protein</fullName>
    </submittedName>
</protein>
<feature type="transmembrane region" description="Helical" evidence="1">
    <location>
        <begin position="975"/>
        <end position="995"/>
    </location>
</feature>
<dbReference type="Gene3D" id="3.30.70.1440">
    <property type="entry name" value="Multidrug efflux transporter AcrB pore domain"/>
    <property type="match status" value="1"/>
</dbReference>
<dbReference type="SUPFAM" id="SSF82866">
    <property type="entry name" value="Multidrug efflux transporter AcrB transmembrane domain"/>
    <property type="match status" value="2"/>
</dbReference>
<comment type="caution">
    <text evidence="2">The sequence shown here is derived from an EMBL/GenBank/DDBJ whole genome shotgun (WGS) entry which is preliminary data.</text>
</comment>
<dbReference type="InterPro" id="IPR027463">
    <property type="entry name" value="AcrB_DN_DC_subdom"/>
</dbReference>
<evidence type="ECO:0000313" key="2">
    <source>
        <dbReference type="EMBL" id="GLP97795.1"/>
    </source>
</evidence>
<keyword evidence="1" id="KW-0472">Membrane</keyword>
<dbReference type="RefSeq" id="WP_095507109.1">
    <property type="nucleotide sequence ID" value="NZ_BSNC01000011.1"/>
</dbReference>
<keyword evidence="1" id="KW-0812">Transmembrane</keyword>
<gene>
    <name evidence="2" type="ORF">GCM10007895_31020</name>
</gene>
<feature type="transmembrane region" description="Helical" evidence="1">
    <location>
        <begin position="878"/>
        <end position="897"/>
    </location>
</feature>
<name>A0AA37W296_9GAMM</name>
<dbReference type="SUPFAM" id="SSF82714">
    <property type="entry name" value="Multidrug efflux transporter AcrB TolC docking domain, DN and DC subdomains"/>
    <property type="match status" value="2"/>
</dbReference>
<dbReference type="SUPFAM" id="SSF82693">
    <property type="entry name" value="Multidrug efflux transporter AcrB pore domain, PN1, PN2, PC1 and PC2 subdomains"/>
    <property type="match status" value="2"/>
</dbReference>
<feature type="transmembrane region" description="Helical" evidence="1">
    <location>
        <begin position="12"/>
        <end position="30"/>
    </location>
</feature>
<dbReference type="GO" id="GO:0042910">
    <property type="term" value="F:xenobiotic transmembrane transporter activity"/>
    <property type="evidence" value="ECO:0007669"/>
    <property type="project" value="TreeGrafter"/>
</dbReference>
<reference evidence="2" key="1">
    <citation type="journal article" date="2014" name="Int. J. Syst. Evol. Microbiol.">
        <title>Complete genome sequence of Corynebacterium casei LMG S-19264T (=DSM 44701T), isolated from a smear-ripened cheese.</title>
        <authorList>
            <consortium name="US DOE Joint Genome Institute (JGI-PGF)"/>
            <person name="Walter F."/>
            <person name="Albersmeier A."/>
            <person name="Kalinowski J."/>
            <person name="Ruckert C."/>
        </authorList>
    </citation>
    <scope>NUCLEOTIDE SEQUENCE</scope>
    <source>
        <strain evidence="2">NBRC 101628</strain>
    </source>
</reference>
<feature type="transmembrane region" description="Helical" evidence="1">
    <location>
        <begin position="327"/>
        <end position="347"/>
    </location>
</feature>
<proteinExistence type="predicted"/>
<feature type="transmembrane region" description="Helical" evidence="1">
    <location>
        <begin position="936"/>
        <end position="955"/>
    </location>
</feature>
<evidence type="ECO:0000313" key="3">
    <source>
        <dbReference type="Proteomes" id="UP001161422"/>
    </source>
</evidence>
<reference evidence="2" key="2">
    <citation type="submission" date="2023-01" db="EMBL/GenBank/DDBJ databases">
        <title>Draft genome sequence of Paraferrimonas sedimenticola strain NBRC 101628.</title>
        <authorList>
            <person name="Sun Q."/>
            <person name="Mori K."/>
        </authorList>
    </citation>
    <scope>NUCLEOTIDE SEQUENCE</scope>
    <source>
        <strain evidence="2">NBRC 101628</strain>
    </source>
</reference>
<sequence length="1055" mass="115948">MLGFVIRHPTVANLLMMGLILLGLTALPNLKRETFPEYSPPYINASVVYPGASPQEVEESLCLRLEDAVDGLNNTVEVRCDAQEGLAKLTIKLTEDADMGRSLLDVQTQINAVKDFPQEIEPPIVKEQDWADNVVDIAVAADASWPHLKAYAEDLKRRLKIDAGVKLVTITGFSDHQLRIEVDTEAVRRLGLTIADIADKVSRQNVKMPAGTIELADKNLLIRFDERKVTPNELAKTVIASNNDGAVVRLSDIASVTDRFELDEEQIRFNGKPAALIKIQKNKAEDALRVKARVQEFVDQERLRAPEGVTLTLTNDMSSLVSDRLNMMLKNGWQGIILVFFSMWLFFSLRYSFWVSAGLPVAFMGGLFLMGLMGLSINIMSLVALLMAIGIMMDDAIVIAESIASHVERGLKPAEAVIEGVKKVAPGVCSSFLTTIFILGSLLWLEGQMGAVLKVVPMALILVLAISLLEAFIILPAHLYHSLESTERKAKLPQKAPHPLVARATGFKNNFHQKFEKFRQNKLRRAVTWVVHRRYLAIGATFGLLLASFALVAGGALKFVAFPELDGDIAEARIILPPGATLSQTQSVVKKVIAAAEQTTAKYEREFEDGEPLVLDITAQYNFNADASEKGPHLATVRLDLLSAEVRETLIDDFIHDWRDATGEQALPLSMVFKQPSMGPAGRDIEIRLMHDSLPDLKLASQDLQQRLKKYDGVYGVLDDMRVGKAELQVSLLPGAEVYGVDGQTIASQLRGAYFGQTADEIQVGPENLKIEVRLDKQQAGDLTALENFPVMLQDGSQIPLSAVAQIEHQRNFVRIQRINGLRTVSVMADVDYSRANNNEILAELQQGFLSDLQAKYPGLRVEFEGSAKESQTTGSSLGKGFAIGLFGLFAVLSVQFRSYQEPFVIMAAIPLALIGVLWGHLLLGHSLSMPSIMGFISLAGIVVNDSILLVQYIRHHLKRGEEVIGAVIEASVERFRAVLLTSLTTAAGLLPLMLETSLQAQVVKPLVISIVFGIFASTMLVLFIIPAAYAVLADQDWMSKHHEDQMESPEAAKS</sequence>
<dbReference type="PANTHER" id="PTHR32063">
    <property type="match status" value="1"/>
</dbReference>
<dbReference type="Pfam" id="PF00873">
    <property type="entry name" value="ACR_tran"/>
    <property type="match status" value="1"/>
</dbReference>
<keyword evidence="3" id="KW-1185">Reference proteome</keyword>
<dbReference type="Gene3D" id="1.20.1640.10">
    <property type="entry name" value="Multidrug efflux transporter AcrB transmembrane domain"/>
    <property type="match status" value="2"/>
</dbReference>
<dbReference type="Gene3D" id="3.30.70.1430">
    <property type="entry name" value="Multidrug efflux transporter AcrB pore domain"/>
    <property type="match status" value="2"/>
</dbReference>
<feature type="transmembrane region" description="Helical" evidence="1">
    <location>
        <begin position="424"/>
        <end position="445"/>
    </location>
</feature>
<feature type="transmembrane region" description="Helical" evidence="1">
    <location>
        <begin position="452"/>
        <end position="475"/>
    </location>
</feature>
<feature type="transmembrane region" description="Helical" evidence="1">
    <location>
        <begin position="1007"/>
        <end position="1033"/>
    </location>
</feature>
<dbReference type="PRINTS" id="PR00702">
    <property type="entry name" value="ACRIFLAVINRP"/>
</dbReference>
<dbReference type="AlphaFoldDB" id="A0AA37W296"/>
<dbReference type="GO" id="GO:0005886">
    <property type="term" value="C:plasma membrane"/>
    <property type="evidence" value="ECO:0007669"/>
    <property type="project" value="TreeGrafter"/>
</dbReference>
<keyword evidence="1" id="KW-1133">Transmembrane helix</keyword>
<dbReference type="Gene3D" id="3.30.2090.10">
    <property type="entry name" value="Multidrug efflux transporter AcrB TolC docking domain, DN and DC subdomains"/>
    <property type="match status" value="2"/>
</dbReference>
<accession>A0AA37W296</accession>
<dbReference type="InterPro" id="IPR001036">
    <property type="entry name" value="Acrflvin-R"/>
</dbReference>